<name>A0ABP6P3J4_9ACTN</name>
<evidence type="ECO:0000313" key="1">
    <source>
        <dbReference type="EMBL" id="GAA3164033.1"/>
    </source>
</evidence>
<organism evidence="1 2">
    <name type="scientific">Planomonospora alba</name>
    <dbReference type="NCBI Taxonomy" id="161354"/>
    <lineage>
        <taxon>Bacteria</taxon>
        <taxon>Bacillati</taxon>
        <taxon>Actinomycetota</taxon>
        <taxon>Actinomycetes</taxon>
        <taxon>Streptosporangiales</taxon>
        <taxon>Streptosporangiaceae</taxon>
        <taxon>Planomonospora</taxon>
    </lineage>
</organism>
<proteinExistence type="predicted"/>
<gene>
    <name evidence="1" type="ORF">GCM10010466_63700</name>
</gene>
<protein>
    <submittedName>
        <fullName evidence="1">Uncharacterized protein</fullName>
    </submittedName>
</protein>
<dbReference type="EMBL" id="BAAAUT010000083">
    <property type="protein sequence ID" value="GAA3164033.1"/>
    <property type="molecule type" value="Genomic_DNA"/>
</dbReference>
<sequence>MRMEGTATFTMNESMIDMNVPAMATSSVHNCRPQIHPSHRVALVTGDSITAVIAVSHSIPVVS</sequence>
<keyword evidence="2" id="KW-1185">Reference proteome</keyword>
<dbReference type="Proteomes" id="UP001500320">
    <property type="component" value="Unassembled WGS sequence"/>
</dbReference>
<evidence type="ECO:0000313" key="2">
    <source>
        <dbReference type="Proteomes" id="UP001500320"/>
    </source>
</evidence>
<reference evidence="2" key="1">
    <citation type="journal article" date="2019" name="Int. J. Syst. Evol. Microbiol.">
        <title>The Global Catalogue of Microorganisms (GCM) 10K type strain sequencing project: providing services to taxonomists for standard genome sequencing and annotation.</title>
        <authorList>
            <consortium name="The Broad Institute Genomics Platform"/>
            <consortium name="The Broad Institute Genome Sequencing Center for Infectious Disease"/>
            <person name="Wu L."/>
            <person name="Ma J."/>
        </authorList>
    </citation>
    <scope>NUCLEOTIDE SEQUENCE [LARGE SCALE GENOMIC DNA]</scope>
    <source>
        <strain evidence="2">JCM 9373</strain>
    </source>
</reference>
<comment type="caution">
    <text evidence="1">The sequence shown here is derived from an EMBL/GenBank/DDBJ whole genome shotgun (WGS) entry which is preliminary data.</text>
</comment>
<accession>A0ABP6P3J4</accession>